<dbReference type="InterPro" id="IPR018247">
    <property type="entry name" value="EF_Hand_1_Ca_BS"/>
</dbReference>
<dbReference type="InParanoid" id="A0A2V0PF52"/>
<reference evidence="3 4" key="1">
    <citation type="journal article" date="2018" name="Sci. Rep.">
        <title>Raphidocelis subcapitata (=Pseudokirchneriella subcapitata) provides an insight into genome evolution and environmental adaptations in the Sphaeropleales.</title>
        <authorList>
            <person name="Suzuki S."/>
            <person name="Yamaguchi H."/>
            <person name="Nakajima N."/>
            <person name="Kawachi M."/>
        </authorList>
    </citation>
    <scope>NUCLEOTIDE SEQUENCE [LARGE SCALE GENOMIC DNA]</scope>
    <source>
        <strain evidence="3 4">NIES-35</strain>
    </source>
</reference>
<evidence type="ECO:0000256" key="1">
    <source>
        <dbReference type="ARBA" id="ARBA00022837"/>
    </source>
</evidence>
<dbReference type="GO" id="GO:0005509">
    <property type="term" value="F:calcium ion binding"/>
    <property type="evidence" value="ECO:0007669"/>
    <property type="project" value="InterPro"/>
</dbReference>
<dbReference type="EMBL" id="BDRX01000069">
    <property type="protein sequence ID" value="GBF95715.1"/>
    <property type="molecule type" value="Genomic_DNA"/>
</dbReference>
<feature type="domain" description="EF-hand" evidence="2">
    <location>
        <begin position="85"/>
        <end position="120"/>
    </location>
</feature>
<protein>
    <recommendedName>
        <fullName evidence="2">EF-hand domain-containing protein</fullName>
    </recommendedName>
</protein>
<keyword evidence="4" id="KW-1185">Reference proteome</keyword>
<dbReference type="OrthoDB" id="26525at2759"/>
<dbReference type="SMART" id="SM00054">
    <property type="entry name" value="EFh"/>
    <property type="match status" value="3"/>
</dbReference>
<evidence type="ECO:0000259" key="2">
    <source>
        <dbReference type="PROSITE" id="PS50222"/>
    </source>
</evidence>
<evidence type="ECO:0000313" key="3">
    <source>
        <dbReference type="EMBL" id="GBF95715.1"/>
    </source>
</evidence>
<dbReference type="InterPro" id="IPR002048">
    <property type="entry name" value="EF_hand_dom"/>
</dbReference>
<organism evidence="3 4">
    <name type="scientific">Raphidocelis subcapitata</name>
    <dbReference type="NCBI Taxonomy" id="307507"/>
    <lineage>
        <taxon>Eukaryota</taxon>
        <taxon>Viridiplantae</taxon>
        <taxon>Chlorophyta</taxon>
        <taxon>core chlorophytes</taxon>
        <taxon>Chlorophyceae</taxon>
        <taxon>CS clade</taxon>
        <taxon>Sphaeropleales</taxon>
        <taxon>Selenastraceae</taxon>
        <taxon>Raphidocelis</taxon>
    </lineage>
</organism>
<dbReference type="Pfam" id="PF13202">
    <property type="entry name" value="EF-hand_5"/>
    <property type="match status" value="1"/>
</dbReference>
<keyword evidence="1" id="KW-0106">Calcium</keyword>
<dbReference type="PROSITE" id="PS50222">
    <property type="entry name" value="EF_HAND_2"/>
    <property type="match status" value="3"/>
</dbReference>
<gene>
    <name evidence="3" type="ORF">Rsub_08697</name>
</gene>
<dbReference type="PROSITE" id="PS00018">
    <property type="entry name" value="EF_HAND_1"/>
    <property type="match status" value="2"/>
</dbReference>
<dbReference type="InterPro" id="IPR011992">
    <property type="entry name" value="EF-hand-dom_pair"/>
</dbReference>
<dbReference type="AlphaFoldDB" id="A0A2V0PF52"/>
<dbReference type="STRING" id="307507.A0A2V0PF52"/>
<dbReference type="SUPFAM" id="SSF47473">
    <property type="entry name" value="EF-hand"/>
    <property type="match status" value="1"/>
</dbReference>
<feature type="domain" description="EF-hand" evidence="2">
    <location>
        <begin position="174"/>
        <end position="209"/>
    </location>
</feature>
<accession>A0A2V0PF52</accession>
<proteinExistence type="predicted"/>
<name>A0A2V0PF52_9CHLO</name>
<feature type="domain" description="EF-hand" evidence="2">
    <location>
        <begin position="134"/>
        <end position="169"/>
    </location>
</feature>
<dbReference type="Proteomes" id="UP000247498">
    <property type="component" value="Unassembled WGS sequence"/>
</dbReference>
<dbReference type="CDD" id="cd00051">
    <property type="entry name" value="EFh"/>
    <property type="match status" value="1"/>
</dbReference>
<sequence>MLAGVRSVRFAAKTPVPSRASVPAPVTRRTPARNIMVGVTGKDDLAGAAKDLASKAAEAIKKLDVENVKGAIGDAANFSMETAKQSIDAALAVWSKFDADGDGKLSISEAVDLLNSKDLSAAIEKLTGMPHTHRTEADIKKWFSRADFDKSGTLSKREFTVMYVGLLADKAKVGAGGMAQAICTALDRDGDGMIGSTEFKKLIESSPLAPVAAMIPDGMDINYRQVLAGKK</sequence>
<dbReference type="Pfam" id="PF13499">
    <property type="entry name" value="EF-hand_7"/>
    <property type="match status" value="1"/>
</dbReference>
<dbReference type="Gene3D" id="1.10.238.10">
    <property type="entry name" value="EF-hand"/>
    <property type="match status" value="1"/>
</dbReference>
<comment type="caution">
    <text evidence="3">The sequence shown here is derived from an EMBL/GenBank/DDBJ whole genome shotgun (WGS) entry which is preliminary data.</text>
</comment>
<evidence type="ECO:0000313" key="4">
    <source>
        <dbReference type="Proteomes" id="UP000247498"/>
    </source>
</evidence>